<dbReference type="EMBL" id="KE747809">
    <property type="protein sequence ID" value="RMZ66390.1"/>
    <property type="molecule type" value="Genomic_DNA"/>
</dbReference>
<accession>A0A3M7LW19</accession>
<dbReference type="PANTHER" id="PTHR23242">
    <property type="entry name" value="TRANSCRIPTION FACTOR HOXA13"/>
    <property type="match status" value="1"/>
</dbReference>
<proteinExistence type="predicted"/>
<evidence type="ECO:0000256" key="2">
    <source>
        <dbReference type="SAM" id="Phobius"/>
    </source>
</evidence>
<dbReference type="PANTHER" id="PTHR23242:SF9">
    <property type="entry name" value="TRANSCRIPTION FACTOR HOXA13"/>
    <property type="match status" value="1"/>
</dbReference>
<feature type="transmembrane region" description="Helical" evidence="2">
    <location>
        <begin position="113"/>
        <end position="136"/>
    </location>
</feature>
<dbReference type="GO" id="GO:0003677">
    <property type="term" value="F:DNA binding"/>
    <property type="evidence" value="ECO:0007669"/>
    <property type="project" value="UniProtKB-KW"/>
</dbReference>
<keyword evidence="3" id="KW-0732">Signal</keyword>
<feature type="chain" id="PRO_5018113954" evidence="3">
    <location>
        <begin position="20"/>
        <end position="1456"/>
    </location>
</feature>
<protein>
    <submittedName>
        <fullName evidence="4">Transcription factor hoxa13</fullName>
    </submittedName>
</protein>
<keyword evidence="2" id="KW-0812">Transmembrane</keyword>
<feature type="compositionally biased region" description="Polar residues" evidence="1">
    <location>
        <begin position="351"/>
        <end position="360"/>
    </location>
</feature>
<evidence type="ECO:0000313" key="5">
    <source>
        <dbReference type="Proteomes" id="UP000265663"/>
    </source>
</evidence>
<feature type="compositionally biased region" description="Low complexity" evidence="1">
    <location>
        <begin position="367"/>
        <end position="383"/>
    </location>
</feature>
<dbReference type="OrthoDB" id="3260408at2759"/>
<name>A0A3M7LW19_9PLEO</name>
<keyword evidence="2" id="KW-0472">Membrane</keyword>
<feature type="region of interest" description="Disordered" evidence="1">
    <location>
        <begin position="351"/>
        <end position="384"/>
    </location>
</feature>
<sequence>MYCVELPSLSFSLLNLAEATGLLLYFSAASVCPPSIANVGLTEARNLRSVTAPSPTHASMAAQANGRAKKSKNSASASANGSANGSASEKANGHAEKTQLTSRSRRSQRPRRTFVGALTSMIARFATWYLIVTFIFRCPDSLTQLNDDSPRVCKPYLQTRSYAAPYLDPYYETYVAPQFEKVKPYTTPVVTFAQDKYATYGAHRVEQAKQYAEAEYHKTVQPQLVKAQDQVKAQYNQHLSQHVEKVTHVAAPYYNDIKASSEEIYHLTLLPAYERSLPYLRQGHAYGHHFLVHVVYPHVHTAKDATWAFFLRSVWPQLRVLYGDNVEPQLVRISERLGRYKDQQKVESVMSSVESQTALPTESIKHTPTVASSSASVASPSTTGGSGWGVLDDFFGSESASTASHDAPANDKPEKPKLTGAELQEKLNQDLRDWQTKFATAADKGAEDLETRVSDITKRQIDNAVNGHGKALLVKLEETADATIAKLKKYIKKTVTALPEDASEAELEAAHEKCSAKTRELGLTVKERAQDIRAWKASYEEETDALVQAAVRSTVEVLEKIHGLGLQEVGMRWAWTDGVTYEDWQNYHKLRNTLEEWQAEVEAVGSRHEGLRVAHEEARKLEDKAMAIASNMVSELVRLKDVSKSKIWAGDASDDFSDKAFAPRIRKAAQQVMDNVGQVSSHISEAVQGSSTPVTESVASSAEAAYSKVASQASEAVQGSSTALTESVASSINGAASAASSQASEAILGSETPFAESVVSSVEEVASQASSKASEVIDDTAAKGSEVYDAPKKVFGGANAQILAEAKQVVFDQPLDDDDDDDTYSGKVQGVLADAGDRAAEISKAVSEALLGPSKTQGTVESASSVASEQYAKALAAASKALYGTEQAAVESATSVAADKYAQAVTAASYAIFGTPTPTAIIKTVQIEANSRYNDAVRVASEQFENAKAQLSLLVSGEPQPAHQTMLSYFERAYSDSVAAASERLVNAMQYTESVKSYAARPTQGYFESVSSIASSRLAEGLSQASSQFSPQSTSVAYGARRQYYEAVGLAHARYSEFLGAASSAVYGPEQGTIESMASVASASAASVASVASGSAESVASYVSGSAQSAAANAQAAAQSAASQVSSGIIGSETPWTESVASQASQNWESLIAQASNQVYGQPTPWAESAYSQAGAYGAQATAAAAQQYAAVQALISELVVGKEPDFTESVMSRFASAYSTGLPAAMASAQSYASEGINAASSYAGDNYDAVTDAAADAYASASSVVSAVFTPPAMIEDVMSQASASLDMAVESASIALYGTPKGAAEQASESVASAYSSIQSQVSEKLYGTQAAQDSFSSAAISAQAAISAAIFGTPTAADYVASATSGAGGVYSSISSVVGENAAYVSSAASSAVYGPEQGAMESANSRIADAVAAANSRIAEMYAAASGSAEKAANSLSSAATQATQAIKDEL</sequence>
<keyword evidence="5" id="KW-1185">Reference proteome</keyword>
<keyword evidence="4" id="KW-0371">Homeobox</keyword>
<evidence type="ECO:0000313" key="4">
    <source>
        <dbReference type="EMBL" id="RMZ66390.1"/>
    </source>
</evidence>
<dbReference type="Proteomes" id="UP000265663">
    <property type="component" value="Unassembled WGS sequence"/>
</dbReference>
<evidence type="ECO:0000256" key="3">
    <source>
        <dbReference type="SAM" id="SignalP"/>
    </source>
</evidence>
<feature type="compositionally biased region" description="Low complexity" evidence="1">
    <location>
        <begin position="73"/>
        <end position="90"/>
    </location>
</feature>
<gene>
    <name evidence="4" type="ORF">GMOD_00001718</name>
</gene>
<reference evidence="4 5" key="1">
    <citation type="journal article" date="2014" name="PLoS ONE">
        <title>De novo Genome Assembly of the Fungal Plant Pathogen Pyrenophora semeniperda.</title>
        <authorList>
            <person name="Soliai M.M."/>
            <person name="Meyer S.E."/>
            <person name="Udall J.A."/>
            <person name="Elzinga D.E."/>
            <person name="Hermansen R.A."/>
            <person name="Bodily P.M."/>
            <person name="Hart A.A."/>
            <person name="Coleman C.E."/>
        </authorList>
    </citation>
    <scope>NUCLEOTIDE SEQUENCE [LARGE SCALE GENOMIC DNA]</scope>
    <source>
        <strain evidence="4 5">CCB06</strain>
        <tissue evidence="4">Mycelium</tissue>
    </source>
</reference>
<feature type="signal peptide" evidence="3">
    <location>
        <begin position="1"/>
        <end position="19"/>
    </location>
</feature>
<keyword evidence="2" id="KW-1133">Transmembrane helix</keyword>
<feature type="region of interest" description="Disordered" evidence="1">
    <location>
        <begin position="50"/>
        <end position="109"/>
    </location>
</feature>
<organism evidence="4 5">
    <name type="scientific">Pyrenophora seminiperda CCB06</name>
    <dbReference type="NCBI Taxonomy" id="1302712"/>
    <lineage>
        <taxon>Eukaryota</taxon>
        <taxon>Fungi</taxon>
        <taxon>Dikarya</taxon>
        <taxon>Ascomycota</taxon>
        <taxon>Pezizomycotina</taxon>
        <taxon>Dothideomycetes</taxon>
        <taxon>Pleosporomycetidae</taxon>
        <taxon>Pleosporales</taxon>
        <taxon>Pleosporineae</taxon>
        <taxon>Pleosporaceae</taxon>
        <taxon>Pyrenophora</taxon>
    </lineage>
</organism>
<evidence type="ECO:0000256" key="1">
    <source>
        <dbReference type="SAM" id="MobiDB-lite"/>
    </source>
</evidence>